<comment type="caution">
    <text evidence="2">The sequence shown here is derived from an EMBL/GenBank/DDBJ whole genome shotgun (WGS) entry which is preliminary data.</text>
</comment>
<accession>A0A8H5GGF1</accession>
<dbReference type="OrthoDB" id="3232876at2759"/>
<feature type="compositionally biased region" description="Polar residues" evidence="1">
    <location>
        <begin position="34"/>
        <end position="67"/>
    </location>
</feature>
<feature type="compositionally biased region" description="Polar residues" evidence="1">
    <location>
        <begin position="469"/>
        <end position="490"/>
    </location>
</feature>
<sequence length="539" mass="58176">MTNETQPPIHQKPKSLLETHQDANALIQALNEYAASQQNPSTSLNPPESSTQAQDFTPVASTSANSHPNHKTKEKASIKGSGLPVAIARRKPVFSEQPSVSKLLELGVKVRDFAYESTLPPVPTVYLQPRQIQPSVPKDVNDPNDPHYVLEEERKKKVYTFESTRKIQRTPTEPVLETELLPPPRRTFPKIKRTDALLDLGSQFDSQPQSQPMPSYPVLPYDITNTPQAASQPIPGLTSDSQQTEPWVDTPIVTPSGSRQWPEKSKATSLTPSTATTQPKVAATSASTSMASEMNSIADSDSHMPSEPETMSYSRMGFTRLDSQAPILDGSATESPMPITQSHDHQQSSQKRALTPTPVTGCVRSTPTRVGGTPLAPTSPVEPSPARDLPSFSNSASPAPLNVRSPISPTAGPSKLPSSPGHSSLSTSVSTSPRYNLRNRNKRRAESPPPPISPVRSQPTHQRNKHSRAASNPNATSHKPTSGVSVNSVHLQDKATPGVVSTGRTVKRPRESNGDTKAGESVSAIGSNVRRSKRRNKAS</sequence>
<dbReference type="AlphaFoldDB" id="A0A8H5GGF1"/>
<name>A0A8H5GGF1_9AGAR</name>
<feature type="compositionally biased region" description="Basic residues" evidence="1">
    <location>
        <begin position="530"/>
        <end position="539"/>
    </location>
</feature>
<keyword evidence="3" id="KW-1185">Reference proteome</keyword>
<dbReference type="Proteomes" id="UP000559027">
    <property type="component" value="Unassembled WGS sequence"/>
</dbReference>
<feature type="region of interest" description="Disordered" evidence="1">
    <location>
        <begin position="225"/>
        <end position="290"/>
    </location>
</feature>
<evidence type="ECO:0000313" key="3">
    <source>
        <dbReference type="Proteomes" id="UP000559027"/>
    </source>
</evidence>
<organism evidence="2 3">
    <name type="scientific">Leucocoprinus leucothites</name>
    <dbReference type="NCBI Taxonomy" id="201217"/>
    <lineage>
        <taxon>Eukaryota</taxon>
        <taxon>Fungi</taxon>
        <taxon>Dikarya</taxon>
        <taxon>Basidiomycota</taxon>
        <taxon>Agaricomycotina</taxon>
        <taxon>Agaricomycetes</taxon>
        <taxon>Agaricomycetidae</taxon>
        <taxon>Agaricales</taxon>
        <taxon>Agaricineae</taxon>
        <taxon>Agaricaceae</taxon>
        <taxon>Leucocoprinus</taxon>
    </lineage>
</organism>
<feature type="compositionally biased region" description="Polar residues" evidence="1">
    <location>
        <begin position="267"/>
        <end position="279"/>
    </location>
</feature>
<evidence type="ECO:0000256" key="1">
    <source>
        <dbReference type="SAM" id="MobiDB-lite"/>
    </source>
</evidence>
<reference evidence="2 3" key="1">
    <citation type="journal article" date="2020" name="ISME J.">
        <title>Uncovering the hidden diversity of litter-decomposition mechanisms in mushroom-forming fungi.</title>
        <authorList>
            <person name="Floudas D."/>
            <person name="Bentzer J."/>
            <person name="Ahren D."/>
            <person name="Johansson T."/>
            <person name="Persson P."/>
            <person name="Tunlid A."/>
        </authorList>
    </citation>
    <scope>NUCLEOTIDE SEQUENCE [LARGE SCALE GENOMIC DNA]</scope>
    <source>
        <strain evidence="2 3">CBS 146.42</strain>
    </source>
</reference>
<feature type="compositionally biased region" description="Low complexity" evidence="1">
    <location>
        <begin position="412"/>
        <end position="433"/>
    </location>
</feature>
<gene>
    <name evidence="2" type="ORF">D9756_000189</name>
</gene>
<proteinExistence type="predicted"/>
<protein>
    <submittedName>
        <fullName evidence="2">Uncharacterized protein</fullName>
    </submittedName>
</protein>
<feature type="compositionally biased region" description="Polar residues" evidence="1">
    <location>
        <begin position="332"/>
        <end position="352"/>
    </location>
</feature>
<feature type="compositionally biased region" description="Low complexity" evidence="1">
    <location>
        <begin position="169"/>
        <end position="180"/>
    </location>
</feature>
<feature type="region of interest" description="Disordered" evidence="1">
    <location>
        <begin position="328"/>
        <end position="539"/>
    </location>
</feature>
<evidence type="ECO:0000313" key="2">
    <source>
        <dbReference type="EMBL" id="KAF5364338.1"/>
    </source>
</evidence>
<dbReference type="EMBL" id="JAACJO010000001">
    <property type="protein sequence ID" value="KAF5364338.1"/>
    <property type="molecule type" value="Genomic_DNA"/>
</dbReference>
<feature type="region of interest" description="Disordered" evidence="1">
    <location>
        <begin position="162"/>
        <end position="190"/>
    </location>
</feature>
<feature type="region of interest" description="Disordered" evidence="1">
    <location>
        <begin position="1"/>
        <end position="81"/>
    </location>
</feature>
<feature type="compositionally biased region" description="Basic and acidic residues" evidence="1">
    <location>
        <begin position="508"/>
        <end position="518"/>
    </location>
</feature>